<evidence type="ECO:0000313" key="1">
    <source>
        <dbReference type="EMBL" id="CAD8129995.1"/>
    </source>
</evidence>
<protein>
    <submittedName>
        <fullName evidence="1">Uncharacterized protein</fullName>
    </submittedName>
</protein>
<gene>
    <name evidence="1" type="ORF">PSON_ATCC_30995.1.T2550003</name>
</gene>
<proteinExistence type="predicted"/>
<name>A0A8S1RSJ9_9CILI</name>
<comment type="caution">
    <text evidence="1">The sequence shown here is derived from an EMBL/GenBank/DDBJ whole genome shotgun (WGS) entry which is preliminary data.</text>
</comment>
<reference evidence="1" key="1">
    <citation type="submission" date="2021-01" db="EMBL/GenBank/DDBJ databases">
        <authorList>
            <consortium name="Genoscope - CEA"/>
            <person name="William W."/>
        </authorList>
    </citation>
    <scope>NUCLEOTIDE SEQUENCE</scope>
</reference>
<dbReference type="AlphaFoldDB" id="A0A8S1RSJ9"/>
<evidence type="ECO:0000313" key="2">
    <source>
        <dbReference type="Proteomes" id="UP000692954"/>
    </source>
</evidence>
<organism evidence="1 2">
    <name type="scientific">Paramecium sonneborni</name>
    <dbReference type="NCBI Taxonomy" id="65129"/>
    <lineage>
        <taxon>Eukaryota</taxon>
        <taxon>Sar</taxon>
        <taxon>Alveolata</taxon>
        <taxon>Ciliophora</taxon>
        <taxon>Intramacronucleata</taxon>
        <taxon>Oligohymenophorea</taxon>
        <taxon>Peniculida</taxon>
        <taxon>Parameciidae</taxon>
        <taxon>Paramecium</taxon>
    </lineage>
</organism>
<keyword evidence="2" id="KW-1185">Reference proteome</keyword>
<sequence>MFINYFQHQTYKSNPKQQFKKQMMLLALKKFILCTDLKEYLFT</sequence>
<dbReference type="Proteomes" id="UP000692954">
    <property type="component" value="Unassembled WGS sequence"/>
</dbReference>
<accession>A0A8S1RSJ9</accession>
<dbReference type="EMBL" id="CAJJDN010000255">
    <property type="protein sequence ID" value="CAD8129995.1"/>
    <property type="molecule type" value="Genomic_DNA"/>
</dbReference>